<feature type="coiled-coil region" evidence="1">
    <location>
        <begin position="817"/>
        <end position="844"/>
    </location>
</feature>
<dbReference type="GeneID" id="81378716"/>
<feature type="compositionally biased region" description="Pro residues" evidence="2">
    <location>
        <begin position="639"/>
        <end position="652"/>
    </location>
</feature>
<feature type="compositionally biased region" description="Polar residues" evidence="2">
    <location>
        <begin position="440"/>
        <end position="464"/>
    </location>
</feature>
<feature type="region of interest" description="Disordered" evidence="2">
    <location>
        <begin position="202"/>
        <end position="424"/>
    </location>
</feature>
<feature type="region of interest" description="Disordered" evidence="2">
    <location>
        <begin position="868"/>
        <end position="914"/>
    </location>
</feature>
<keyword evidence="1" id="KW-0175">Coiled coil</keyword>
<keyword evidence="4" id="KW-1185">Reference proteome</keyword>
<feature type="compositionally biased region" description="Polar residues" evidence="2">
    <location>
        <begin position="336"/>
        <end position="356"/>
    </location>
</feature>
<feature type="compositionally biased region" description="Basic and acidic residues" evidence="2">
    <location>
        <begin position="526"/>
        <end position="535"/>
    </location>
</feature>
<accession>A0A9W9TUV6</accession>
<organism evidence="3 4">
    <name type="scientific">Penicillium citrinum</name>
    <dbReference type="NCBI Taxonomy" id="5077"/>
    <lineage>
        <taxon>Eukaryota</taxon>
        <taxon>Fungi</taxon>
        <taxon>Dikarya</taxon>
        <taxon>Ascomycota</taxon>
        <taxon>Pezizomycotina</taxon>
        <taxon>Eurotiomycetes</taxon>
        <taxon>Eurotiomycetidae</taxon>
        <taxon>Eurotiales</taxon>
        <taxon>Aspergillaceae</taxon>
        <taxon>Penicillium</taxon>
    </lineage>
</organism>
<evidence type="ECO:0000313" key="3">
    <source>
        <dbReference type="EMBL" id="KAJ5242302.1"/>
    </source>
</evidence>
<feature type="compositionally biased region" description="Pro residues" evidence="2">
    <location>
        <begin position="238"/>
        <end position="248"/>
    </location>
</feature>
<evidence type="ECO:0000256" key="1">
    <source>
        <dbReference type="SAM" id="Coils"/>
    </source>
</evidence>
<dbReference type="RefSeq" id="XP_056505306.1">
    <property type="nucleotide sequence ID" value="XM_056639549.1"/>
</dbReference>
<dbReference type="EMBL" id="JAPQKT010000001">
    <property type="protein sequence ID" value="KAJ5242302.1"/>
    <property type="molecule type" value="Genomic_DNA"/>
</dbReference>
<sequence>MSTGGSGSPESTRPRGVSSPKPQARSAGMAERAPRNESLTDLVRFFQTQNAPADSTTALPIVQSPERPDPPQEPLPKEKEIKPFHRRLLHFTQRPKKESTPRTKEEEKARQMAALQREGYLLPVSKAKSSKSSLDRTLSKTSRSSRSSTTSSKKQDIEKIGRPWLENKGHSKQSSTDTRSRLASFDLSDFGSLVDVAVSMTEFSEKSPSPYPSSTTSGPAARSDIAIQSNKSHNSPPASAPAPVPVPATNPSGTHHASIDLPASSTSMVATQGSGSSSYHVRRPSNSSNSSNRIIDEDRGTMKSEGQPLPASIDKPVSTDKSSEDVSTPAKVSELPRSNSETSTAIASTGAPSQRSLKLFPDVAPPRMSSKNAWRLSSVPQYQRPPSYAPSVRSNISTEAKDLAKPVDEQQHKSEAPAMASKKEKEIISCNGALMSSENLTESAPAAANSSKPVQKLQNQSRPSSLALGTLQAFPLPAPTRPLPSIPKPSRAPPVAPDKSSLSVQVARHKSKGMDLPPGQPSPIAEDPHEPESQDTRPATALGFAGEVDSAIDENDESQSPASIERPHSTSPEQLSPRKRASSVRLPKMQESPSPEGNPIADSPVLGQITPVKQRGKRAPRKSLQINSNVDRKNLPFGLPSPPPSGALPPDPSAQMTSSRAMAQRNITAPTGAPSRSLEASFGPAHHRASMVSRSSSSRSSLRHESIPESYEPSRPESPLPSSDDEGFGPAADTIRPRRQAEKQSKRAYPIRHKYDTVDGRTGHTRPRYEHVMRSQTPQGRSSHEVDQLASPRSINSQSTFRSREIRSSQCIPQEPNHFLEDRVANLERQNQILQAALLAALNAGVKDSGMEGLQAALSPLSAAPSNAYQRQGRYHQQQYTHGSRPDSWVSSSRSSEHSGLETPGSVRDSRANIRQLDNMIEDIEAGWLSDKSTLSAPRAARNH</sequence>
<feature type="compositionally biased region" description="Polar residues" evidence="2">
    <location>
        <begin position="791"/>
        <end position="801"/>
    </location>
</feature>
<feature type="compositionally biased region" description="Polar residues" evidence="2">
    <location>
        <begin position="263"/>
        <end position="279"/>
    </location>
</feature>
<feature type="region of interest" description="Disordered" evidence="2">
    <location>
        <begin position="440"/>
        <end position="808"/>
    </location>
</feature>
<reference evidence="3" key="1">
    <citation type="submission" date="2022-11" db="EMBL/GenBank/DDBJ databases">
        <authorList>
            <person name="Petersen C."/>
        </authorList>
    </citation>
    <scope>NUCLEOTIDE SEQUENCE</scope>
    <source>
        <strain evidence="3">IBT 23319</strain>
    </source>
</reference>
<feature type="compositionally biased region" description="Basic and acidic residues" evidence="2">
    <location>
        <begin position="702"/>
        <end position="715"/>
    </location>
</feature>
<feature type="compositionally biased region" description="Pro residues" evidence="2">
    <location>
        <begin position="476"/>
        <end position="496"/>
    </location>
</feature>
<proteinExistence type="predicted"/>
<reference evidence="3" key="2">
    <citation type="journal article" date="2023" name="IMA Fungus">
        <title>Comparative genomic study of the Penicillium genus elucidates a diverse pangenome and 15 lateral gene transfer events.</title>
        <authorList>
            <person name="Petersen C."/>
            <person name="Sorensen T."/>
            <person name="Nielsen M.R."/>
            <person name="Sondergaard T.E."/>
            <person name="Sorensen J.L."/>
            <person name="Fitzpatrick D.A."/>
            <person name="Frisvad J.C."/>
            <person name="Nielsen K.L."/>
        </authorList>
    </citation>
    <scope>NUCLEOTIDE SEQUENCE</scope>
    <source>
        <strain evidence="3">IBT 23319</strain>
    </source>
</reference>
<feature type="compositionally biased region" description="Basic and acidic residues" evidence="2">
    <location>
        <begin position="95"/>
        <end position="110"/>
    </location>
</feature>
<feature type="compositionally biased region" description="Basic and acidic residues" evidence="2">
    <location>
        <begin position="399"/>
        <end position="424"/>
    </location>
</feature>
<evidence type="ECO:0000313" key="4">
    <source>
        <dbReference type="Proteomes" id="UP001147733"/>
    </source>
</evidence>
<feature type="compositionally biased region" description="Basic and acidic residues" evidence="2">
    <location>
        <begin position="66"/>
        <end position="83"/>
    </location>
</feature>
<feature type="compositionally biased region" description="Basic and acidic residues" evidence="2">
    <location>
        <begin position="153"/>
        <end position="169"/>
    </location>
</feature>
<feature type="compositionally biased region" description="Polar residues" evidence="2">
    <location>
        <begin position="46"/>
        <end position="58"/>
    </location>
</feature>
<name>A0A9W9TUV6_PENCI</name>
<protein>
    <submittedName>
        <fullName evidence="3">Uncharacterized protein</fullName>
    </submittedName>
</protein>
<feature type="region of interest" description="Disordered" evidence="2">
    <location>
        <begin position="1"/>
        <end position="180"/>
    </location>
</feature>
<feature type="compositionally biased region" description="Polar residues" evidence="2">
    <location>
        <begin position="655"/>
        <end position="669"/>
    </location>
</feature>
<comment type="caution">
    <text evidence="3">The sequence shown here is derived from an EMBL/GenBank/DDBJ whole genome shotgun (WGS) entry which is preliminary data.</text>
</comment>
<evidence type="ECO:0000256" key="2">
    <source>
        <dbReference type="SAM" id="MobiDB-lite"/>
    </source>
</evidence>
<dbReference type="OrthoDB" id="4188047at2759"/>
<dbReference type="AlphaFoldDB" id="A0A9W9TUV6"/>
<dbReference type="Proteomes" id="UP001147733">
    <property type="component" value="Unassembled WGS sequence"/>
</dbReference>
<gene>
    <name evidence="3" type="ORF">N7469_000629</name>
</gene>
<feature type="compositionally biased region" description="Low complexity" evidence="2">
    <location>
        <begin position="690"/>
        <end position="700"/>
    </location>
</feature>
<feature type="compositionally biased region" description="Low complexity" evidence="2">
    <location>
        <begin position="139"/>
        <end position="152"/>
    </location>
</feature>
<feature type="compositionally biased region" description="Basic and acidic residues" evidence="2">
    <location>
        <begin position="753"/>
        <end position="773"/>
    </location>
</feature>
<feature type="compositionally biased region" description="Low complexity" evidence="2">
    <location>
        <begin position="868"/>
        <end position="894"/>
    </location>
</feature>
<feature type="compositionally biased region" description="Basic and acidic residues" evidence="2">
    <location>
        <begin position="735"/>
        <end position="745"/>
    </location>
</feature>